<gene>
    <name evidence="1" type="ORF">CP972_01090</name>
</gene>
<name>A0ABX6ARC3_9ACTN</name>
<organism evidence="1 2">
    <name type="scientific">Streptomyces prasinus</name>
    <dbReference type="NCBI Taxonomy" id="67345"/>
    <lineage>
        <taxon>Bacteria</taxon>
        <taxon>Bacillati</taxon>
        <taxon>Actinomycetota</taxon>
        <taxon>Actinomycetes</taxon>
        <taxon>Kitasatosporales</taxon>
        <taxon>Streptomycetaceae</taxon>
        <taxon>Streptomyces</taxon>
    </lineage>
</organism>
<keyword evidence="2" id="KW-1185">Reference proteome</keyword>
<dbReference type="Proteomes" id="UP000326041">
    <property type="component" value="Chromosome"/>
</dbReference>
<evidence type="ECO:0000313" key="1">
    <source>
        <dbReference type="EMBL" id="QEV04539.1"/>
    </source>
</evidence>
<sequence>MEPYRSLFEPALQWRKPESHRTTRTRAREYRLTALAVTERPGPRADLAEEGLFLSGDPLVRREPFPARDSQVHVRTAGDQDANDRILGLAGLMPVSPRTADSPSLPPCCCMDRQRAQAAPT</sequence>
<protein>
    <submittedName>
        <fullName evidence="1">Uncharacterized protein</fullName>
    </submittedName>
</protein>
<proteinExistence type="predicted"/>
<reference evidence="1 2" key="1">
    <citation type="submission" date="2017-09" db="EMBL/GenBank/DDBJ databases">
        <authorList>
            <person name="Lee N."/>
            <person name="Cho B.-K."/>
        </authorList>
    </citation>
    <scope>NUCLEOTIDE SEQUENCE [LARGE SCALE GENOMIC DNA]</scope>
    <source>
        <strain evidence="1 2">ATCC 13879</strain>
    </source>
</reference>
<accession>A0ABX6ARC3</accession>
<evidence type="ECO:0000313" key="2">
    <source>
        <dbReference type="Proteomes" id="UP000326041"/>
    </source>
</evidence>
<dbReference type="EMBL" id="CP023697">
    <property type="protein sequence ID" value="QEV04539.1"/>
    <property type="molecule type" value="Genomic_DNA"/>
</dbReference>